<proteinExistence type="predicted"/>
<evidence type="ECO:0000313" key="2">
    <source>
        <dbReference type="Proteomes" id="UP000790709"/>
    </source>
</evidence>
<sequence>MSPLKGALWPSRTVLSTSAAACSTSTSKFTHTSTTPALNFNSYPSPRLRRVRERAVCRGRCAVCEASQPTGSSVEVGLCCL</sequence>
<organism evidence="1 2">
    <name type="scientific">Leucogyrophana mollusca</name>
    <dbReference type="NCBI Taxonomy" id="85980"/>
    <lineage>
        <taxon>Eukaryota</taxon>
        <taxon>Fungi</taxon>
        <taxon>Dikarya</taxon>
        <taxon>Basidiomycota</taxon>
        <taxon>Agaricomycotina</taxon>
        <taxon>Agaricomycetes</taxon>
        <taxon>Agaricomycetidae</taxon>
        <taxon>Boletales</taxon>
        <taxon>Boletales incertae sedis</taxon>
        <taxon>Leucogyrophana</taxon>
    </lineage>
</organism>
<protein>
    <submittedName>
        <fullName evidence="1">Uncharacterized protein</fullName>
    </submittedName>
</protein>
<dbReference type="Proteomes" id="UP000790709">
    <property type="component" value="Unassembled WGS sequence"/>
</dbReference>
<dbReference type="EMBL" id="MU266808">
    <property type="protein sequence ID" value="KAH7918309.1"/>
    <property type="molecule type" value="Genomic_DNA"/>
</dbReference>
<feature type="non-terminal residue" evidence="1">
    <location>
        <position position="81"/>
    </location>
</feature>
<reference evidence="1" key="1">
    <citation type="journal article" date="2021" name="New Phytol.">
        <title>Evolutionary innovations through gain and loss of genes in the ectomycorrhizal Boletales.</title>
        <authorList>
            <person name="Wu G."/>
            <person name="Miyauchi S."/>
            <person name="Morin E."/>
            <person name="Kuo A."/>
            <person name="Drula E."/>
            <person name="Varga T."/>
            <person name="Kohler A."/>
            <person name="Feng B."/>
            <person name="Cao Y."/>
            <person name="Lipzen A."/>
            <person name="Daum C."/>
            <person name="Hundley H."/>
            <person name="Pangilinan J."/>
            <person name="Johnson J."/>
            <person name="Barry K."/>
            <person name="LaButti K."/>
            <person name="Ng V."/>
            <person name="Ahrendt S."/>
            <person name="Min B."/>
            <person name="Choi I.G."/>
            <person name="Park H."/>
            <person name="Plett J.M."/>
            <person name="Magnuson J."/>
            <person name="Spatafora J.W."/>
            <person name="Nagy L.G."/>
            <person name="Henrissat B."/>
            <person name="Grigoriev I.V."/>
            <person name="Yang Z.L."/>
            <person name="Xu J."/>
            <person name="Martin F.M."/>
        </authorList>
    </citation>
    <scope>NUCLEOTIDE SEQUENCE</scope>
    <source>
        <strain evidence="1">KUC20120723A-06</strain>
    </source>
</reference>
<gene>
    <name evidence="1" type="ORF">BV22DRAFT_1041848</name>
</gene>
<accession>A0ACB8AYQ3</accession>
<keyword evidence="2" id="KW-1185">Reference proteome</keyword>
<name>A0ACB8AYQ3_9AGAM</name>
<evidence type="ECO:0000313" key="1">
    <source>
        <dbReference type="EMBL" id="KAH7918309.1"/>
    </source>
</evidence>
<comment type="caution">
    <text evidence="1">The sequence shown here is derived from an EMBL/GenBank/DDBJ whole genome shotgun (WGS) entry which is preliminary data.</text>
</comment>